<keyword evidence="4" id="KW-0012">Acyltransferase</keyword>
<name>A0AAP2DG63_9BACT</name>
<dbReference type="PANTHER" id="PTHR43300">
    <property type="entry name" value="ACETYLTRANSFERASE"/>
    <property type="match status" value="1"/>
</dbReference>
<gene>
    <name evidence="5" type="ORF">KK078_26760</name>
</gene>
<sequence>MKAWLFYLKFILKGGYTNSFKKLTFAATSWIGKTVSIYFEPGGTPRQTITLGEGVRVGNFSDLTVGPNDALILKDRTTLNTHCKIIGEVTIERYCLLSANIFISSGQHYATRFPSLLIRHQDEKVLGTEEGLRQHSKPVHIEEDVWIGFGVFIKQGITVGRGAVIGANAVVLHDVGPYEIVGGNPAKKIKDRLVFSPPAHIRADIDEHRPYFYRGFDHYGVHRPNPSGAPGMFAFEESTVAIPTTSTGTIQCRGFITGTQPVTVAVSVDGHLIGTYTLQGATFDLNVHLTGQAPVDERINPFSFITFAIPYDKRLFLGFNSIKIV</sequence>
<evidence type="ECO:0000256" key="3">
    <source>
        <dbReference type="ARBA" id="ARBA00022737"/>
    </source>
</evidence>
<evidence type="ECO:0000313" key="5">
    <source>
        <dbReference type="EMBL" id="MBT1690195.1"/>
    </source>
</evidence>
<proteinExistence type="inferred from homology"/>
<dbReference type="PANTHER" id="PTHR43300:SF11">
    <property type="entry name" value="ACETYLTRANSFERASE RV3034C-RELATED"/>
    <property type="match status" value="1"/>
</dbReference>
<accession>A0AAP2DG63</accession>
<dbReference type="Pfam" id="PF00132">
    <property type="entry name" value="Hexapep"/>
    <property type="match status" value="1"/>
</dbReference>
<dbReference type="AlphaFoldDB" id="A0AAP2DG63"/>
<dbReference type="PROSITE" id="PS00101">
    <property type="entry name" value="HEXAPEP_TRANSFERASES"/>
    <property type="match status" value="1"/>
</dbReference>
<dbReference type="SUPFAM" id="SSF51161">
    <property type="entry name" value="Trimeric LpxA-like enzymes"/>
    <property type="match status" value="1"/>
</dbReference>
<comment type="similarity">
    <text evidence="1">Belongs to the transferase hexapeptide repeat family.</text>
</comment>
<evidence type="ECO:0000256" key="4">
    <source>
        <dbReference type="ARBA" id="ARBA00023315"/>
    </source>
</evidence>
<comment type="caution">
    <text evidence="5">The sequence shown here is derived from an EMBL/GenBank/DDBJ whole genome shotgun (WGS) entry which is preliminary data.</text>
</comment>
<reference evidence="5 6" key="1">
    <citation type="submission" date="2021-05" db="EMBL/GenBank/DDBJ databases">
        <title>A Polyphasic approach of four new species of the genus Ohtaekwangia: Ohtaekwangia histidinii sp. nov., Ohtaekwangia cretensis sp. nov., Ohtaekwangia indiensis sp. nov., Ohtaekwangia reichenbachii sp. nov. from diverse environment.</title>
        <authorList>
            <person name="Octaviana S."/>
        </authorList>
    </citation>
    <scope>NUCLEOTIDE SEQUENCE [LARGE SCALE GENOMIC DNA]</scope>
    <source>
        <strain evidence="5 6">PWU37</strain>
    </source>
</reference>
<dbReference type="InterPro" id="IPR001451">
    <property type="entry name" value="Hexapep"/>
</dbReference>
<keyword evidence="3" id="KW-0677">Repeat</keyword>
<dbReference type="Proteomes" id="UP001319180">
    <property type="component" value="Unassembled WGS sequence"/>
</dbReference>
<dbReference type="InterPro" id="IPR011004">
    <property type="entry name" value="Trimer_LpxA-like_sf"/>
</dbReference>
<evidence type="ECO:0000256" key="1">
    <source>
        <dbReference type="ARBA" id="ARBA00007274"/>
    </source>
</evidence>
<keyword evidence="6" id="KW-1185">Reference proteome</keyword>
<evidence type="ECO:0008006" key="7">
    <source>
        <dbReference type="Google" id="ProtNLM"/>
    </source>
</evidence>
<dbReference type="InterPro" id="IPR050179">
    <property type="entry name" value="Trans_hexapeptide_repeat"/>
</dbReference>
<dbReference type="EMBL" id="JAHESC010000058">
    <property type="protein sequence ID" value="MBT1690195.1"/>
    <property type="molecule type" value="Genomic_DNA"/>
</dbReference>
<keyword evidence="2" id="KW-0808">Transferase</keyword>
<dbReference type="GO" id="GO:0016746">
    <property type="term" value="F:acyltransferase activity"/>
    <property type="evidence" value="ECO:0007669"/>
    <property type="project" value="UniProtKB-KW"/>
</dbReference>
<organism evidence="5 6">
    <name type="scientific">Dawidia soli</name>
    <dbReference type="NCBI Taxonomy" id="2782352"/>
    <lineage>
        <taxon>Bacteria</taxon>
        <taxon>Pseudomonadati</taxon>
        <taxon>Bacteroidota</taxon>
        <taxon>Cytophagia</taxon>
        <taxon>Cytophagales</taxon>
        <taxon>Chryseotaleaceae</taxon>
        <taxon>Dawidia</taxon>
    </lineage>
</organism>
<protein>
    <recommendedName>
        <fullName evidence="7">Acetyltransferase</fullName>
    </recommendedName>
</protein>
<dbReference type="InterPro" id="IPR018357">
    <property type="entry name" value="Hexapep_transf_CS"/>
</dbReference>
<evidence type="ECO:0000313" key="6">
    <source>
        <dbReference type="Proteomes" id="UP001319180"/>
    </source>
</evidence>
<dbReference type="Gene3D" id="2.160.10.10">
    <property type="entry name" value="Hexapeptide repeat proteins"/>
    <property type="match status" value="1"/>
</dbReference>
<evidence type="ECO:0000256" key="2">
    <source>
        <dbReference type="ARBA" id="ARBA00022679"/>
    </source>
</evidence>